<proteinExistence type="predicted"/>
<organism evidence="1 2">
    <name type="scientific">Sinanodonta woodiana</name>
    <name type="common">Chinese pond mussel</name>
    <name type="synonym">Anodonta woodiana</name>
    <dbReference type="NCBI Taxonomy" id="1069815"/>
    <lineage>
        <taxon>Eukaryota</taxon>
        <taxon>Metazoa</taxon>
        <taxon>Spiralia</taxon>
        <taxon>Lophotrochozoa</taxon>
        <taxon>Mollusca</taxon>
        <taxon>Bivalvia</taxon>
        <taxon>Autobranchia</taxon>
        <taxon>Heteroconchia</taxon>
        <taxon>Palaeoheterodonta</taxon>
        <taxon>Unionida</taxon>
        <taxon>Unionoidea</taxon>
        <taxon>Unionidae</taxon>
        <taxon>Unioninae</taxon>
        <taxon>Sinanodonta</taxon>
    </lineage>
</organism>
<name>A0ABD3VJ38_SINWO</name>
<dbReference type="Proteomes" id="UP001634394">
    <property type="component" value="Unassembled WGS sequence"/>
</dbReference>
<sequence>MPQVVSLKALENVAFRPIGPGSLFNKSLHVSDQTRKRAQHANNIENRRLDKIMSALKREQRVKDNIQARVIQQTSQSYTERHALQEVLSNDYRVDNFITMKKKLKPEDIHDRKTMRRFILESRVFNSGFGMHALYPEVKRKIKHSDINWEVGRRKKQLLRKNQEVSKTVINPTISQSAFRRMLTDRTHWTQYNTPRQNNNEVVWVNSTCRPIVFRM</sequence>
<evidence type="ECO:0000313" key="1">
    <source>
        <dbReference type="EMBL" id="KAL3861599.1"/>
    </source>
</evidence>
<accession>A0ABD3VJ38</accession>
<comment type="caution">
    <text evidence="1">The sequence shown here is derived from an EMBL/GenBank/DDBJ whole genome shotgun (WGS) entry which is preliminary data.</text>
</comment>
<dbReference type="EMBL" id="JBJQND010000011">
    <property type="protein sequence ID" value="KAL3861599.1"/>
    <property type="molecule type" value="Genomic_DNA"/>
</dbReference>
<keyword evidence="2" id="KW-1185">Reference proteome</keyword>
<evidence type="ECO:0000313" key="2">
    <source>
        <dbReference type="Proteomes" id="UP001634394"/>
    </source>
</evidence>
<reference evidence="1 2" key="1">
    <citation type="submission" date="2024-11" db="EMBL/GenBank/DDBJ databases">
        <title>Chromosome-level genome assembly of the freshwater bivalve Anodonta woodiana.</title>
        <authorList>
            <person name="Chen X."/>
        </authorList>
    </citation>
    <scope>NUCLEOTIDE SEQUENCE [LARGE SCALE GENOMIC DNA]</scope>
    <source>
        <strain evidence="1">MN2024</strain>
        <tissue evidence="1">Gills</tissue>
    </source>
</reference>
<dbReference type="AlphaFoldDB" id="A0ABD3VJ38"/>
<gene>
    <name evidence="1" type="ORF">ACJMK2_007625</name>
</gene>
<protein>
    <submittedName>
        <fullName evidence="1">Uncharacterized protein</fullName>
    </submittedName>
</protein>